<feature type="domain" description="OmpR/PhoB-type" evidence="11">
    <location>
        <begin position="125"/>
        <end position="223"/>
    </location>
</feature>
<keyword evidence="3 8" id="KW-0597">Phosphoprotein</keyword>
<dbReference type="CDD" id="cd00383">
    <property type="entry name" value="trans_reg_C"/>
    <property type="match status" value="1"/>
</dbReference>
<dbReference type="PROSITE" id="PS51755">
    <property type="entry name" value="OMPR_PHOB"/>
    <property type="match status" value="1"/>
</dbReference>
<dbReference type="SMART" id="SM00862">
    <property type="entry name" value="Trans_reg_C"/>
    <property type="match status" value="1"/>
</dbReference>
<feature type="domain" description="Response regulatory" evidence="10">
    <location>
        <begin position="3"/>
        <end position="116"/>
    </location>
</feature>
<proteinExistence type="predicted"/>
<evidence type="ECO:0000256" key="4">
    <source>
        <dbReference type="ARBA" id="ARBA00023012"/>
    </source>
</evidence>
<dbReference type="InterPro" id="IPR001789">
    <property type="entry name" value="Sig_transdc_resp-reg_receiver"/>
</dbReference>
<evidence type="ECO:0000256" key="7">
    <source>
        <dbReference type="ARBA" id="ARBA00023163"/>
    </source>
</evidence>
<evidence type="ECO:0000259" key="11">
    <source>
        <dbReference type="PROSITE" id="PS51755"/>
    </source>
</evidence>
<protein>
    <submittedName>
        <fullName evidence="12">Response regulator transcription factor</fullName>
    </submittedName>
</protein>
<keyword evidence="6 9" id="KW-0238">DNA-binding</keyword>
<accession>A0A4Z0W7P3</accession>
<keyword evidence="5" id="KW-0805">Transcription regulation</keyword>
<dbReference type="Gene3D" id="3.40.50.2300">
    <property type="match status" value="1"/>
</dbReference>
<dbReference type="PROSITE" id="PS50110">
    <property type="entry name" value="RESPONSE_REGULATORY"/>
    <property type="match status" value="1"/>
</dbReference>
<dbReference type="Pfam" id="PF00072">
    <property type="entry name" value="Response_reg"/>
    <property type="match status" value="1"/>
</dbReference>
<dbReference type="InterPro" id="IPR011006">
    <property type="entry name" value="CheY-like_superfamily"/>
</dbReference>
<evidence type="ECO:0000313" key="13">
    <source>
        <dbReference type="Proteomes" id="UP000297475"/>
    </source>
</evidence>
<dbReference type="CDD" id="cd17620">
    <property type="entry name" value="REC_OmpR_KdpE-like"/>
    <property type="match status" value="1"/>
</dbReference>
<keyword evidence="13" id="KW-1185">Reference proteome</keyword>
<keyword evidence="4" id="KW-0902">Two-component regulatory system</keyword>
<reference evidence="12 13" key="1">
    <citation type="submission" date="2019-04" db="EMBL/GenBank/DDBJ databases">
        <title>Natronospirillum operosus gen. nov., sp. nov., a haloalkaliphilic satellite isolated from decaying biomass of laboratory culture of cyanobacterium Geitlerinema sp. and proposal of Natronospirillaceae fam. nov. and Saccharospirillaceae fam. nov.</title>
        <authorList>
            <person name="Kevbrin V."/>
            <person name="Boltyanskaya Y."/>
            <person name="Koziaeva V."/>
            <person name="Grouzdev D.S."/>
            <person name="Park M."/>
            <person name="Cho J."/>
        </authorList>
    </citation>
    <scope>NUCLEOTIDE SEQUENCE [LARGE SCALE GENOMIC DNA]</scope>
    <source>
        <strain evidence="12 13">G-116</strain>
    </source>
</reference>
<dbReference type="GO" id="GO:0005829">
    <property type="term" value="C:cytosol"/>
    <property type="evidence" value="ECO:0007669"/>
    <property type="project" value="TreeGrafter"/>
</dbReference>
<dbReference type="Gene3D" id="6.10.250.690">
    <property type="match status" value="1"/>
</dbReference>
<gene>
    <name evidence="12" type="ORF">E4656_07865</name>
</gene>
<dbReference type="SUPFAM" id="SSF52172">
    <property type="entry name" value="CheY-like"/>
    <property type="match status" value="1"/>
</dbReference>
<dbReference type="SMART" id="SM00448">
    <property type="entry name" value="REC"/>
    <property type="match status" value="1"/>
</dbReference>
<evidence type="ECO:0000256" key="8">
    <source>
        <dbReference type="PROSITE-ProRule" id="PRU00169"/>
    </source>
</evidence>
<evidence type="ECO:0000259" key="10">
    <source>
        <dbReference type="PROSITE" id="PS50110"/>
    </source>
</evidence>
<evidence type="ECO:0000256" key="1">
    <source>
        <dbReference type="ARBA" id="ARBA00004496"/>
    </source>
</evidence>
<evidence type="ECO:0000256" key="5">
    <source>
        <dbReference type="ARBA" id="ARBA00023015"/>
    </source>
</evidence>
<dbReference type="Gene3D" id="1.10.10.10">
    <property type="entry name" value="Winged helix-like DNA-binding domain superfamily/Winged helix DNA-binding domain"/>
    <property type="match status" value="1"/>
</dbReference>
<evidence type="ECO:0000256" key="3">
    <source>
        <dbReference type="ARBA" id="ARBA00022553"/>
    </source>
</evidence>
<dbReference type="RefSeq" id="WP_135482653.1">
    <property type="nucleotide sequence ID" value="NZ_SRMF01000002.1"/>
</dbReference>
<dbReference type="GO" id="GO:0000156">
    <property type="term" value="F:phosphorelay response regulator activity"/>
    <property type="evidence" value="ECO:0007669"/>
    <property type="project" value="TreeGrafter"/>
</dbReference>
<keyword evidence="2" id="KW-0963">Cytoplasm</keyword>
<evidence type="ECO:0000256" key="2">
    <source>
        <dbReference type="ARBA" id="ARBA00022490"/>
    </source>
</evidence>
<dbReference type="OrthoDB" id="9802426at2"/>
<dbReference type="InterPro" id="IPR039420">
    <property type="entry name" value="WalR-like"/>
</dbReference>
<feature type="modified residue" description="4-aspartylphosphate" evidence="8">
    <location>
        <position position="52"/>
    </location>
</feature>
<dbReference type="FunFam" id="3.40.50.2300:FF:000021">
    <property type="entry name" value="Two-component system response regulator KdpE"/>
    <property type="match status" value="1"/>
</dbReference>
<evidence type="ECO:0000256" key="6">
    <source>
        <dbReference type="ARBA" id="ARBA00023125"/>
    </source>
</evidence>
<dbReference type="EMBL" id="SRMF01000002">
    <property type="protein sequence ID" value="TGG94084.1"/>
    <property type="molecule type" value="Genomic_DNA"/>
</dbReference>
<dbReference type="GO" id="GO:0032993">
    <property type="term" value="C:protein-DNA complex"/>
    <property type="evidence" value="ECO:0007669"/>
    <property type="project" value="TreeGrafter"/>
</dbReference>
<keyword evidence="7" id="KW-0804">Transcription</keyword>
<dbReference type="GO" id="GO:0000987">
    <property type="term" value="F:cis-regulatory region sequence-specific DNA binding"/>
    <property type="evidence" value="ECO:0007669"/>
    <property type="project" value="UniProtKB-ARBA"/>
</dbReference>
<sequence length="227" mass="25204">MARILIIDDEPQIIRFLSISLTSQGYDIVSAGSGEEGIAQAGLASPDLIILDLGLPDLDGQHVLREIRGFTRTPVIVLSVRESEQDKVTALDQGANDYVVKPFSVRELLARIRRLLESLAATRTTDRITVGELEIDLTRHQVRLEGVPLKLSRKEFALLVKLAEHSGQLVTQSQLLKSIWGAHRAQPHYLRILVTRLRAKLGDEATQPRFIENEPGVGYRLKTSGSD</sequence>
<dbReference type="Pfam" id="PF00486">
    <property type="entry name" value="Trans_reg_C"/>
    <property type="match status" value="1"/>
</dbReference>
<evidence type="ECO:0000256" key="9">
    <source>
        <dbReference type="PROSITE-ProRule" id="PRU01091"/>
    </source>
</evidence>
<dbReference type="InterPro" id="IPR036388">
    <property type="entry name" value="WH-like_DNA-bd_sf"/>
</dbReference>
<comment type="subcellular location">
    <subcellularLocation>
        <location evidence="1">Cytoplasm</location>
    </subcellularLocation>
</comment>
<dbReference type="InterPro" id="IPR001867">
    <property type="entry name" value="OmpR/PhoB-type_DNA-bd"/>
</dbReference>
<comment type="caution">
    <text evidence="12">The sequence shown here is derived from an EMBL/GenBank/DDBJ whole genome shotgun (WGS) entry which is preliminary data.</text>
</comment>
<dbReference type="GO" id="GO:0045893">
    <property type="term" value="P:positive regulation of DNA-templated transcription"/>
    <property type="evidence" value="ECO:0007669"/>
    <property type="project" value="UniProtKB-ARBA"/>
</dbReference>
<feature type="DNA-binding region" description="OmpR/PhoB-type" evidence="9">
    <location>
        <begin position="125"/>
        <end position="223"/>
    </location>
</feature>
<organism evidence="12 13">
    <name type="scientific">Natronospirillum operosum</name>
    <dbReference type="NCBI Taxonomy" id="2759953"/>
    <lineage>
        <taxon>Bacteria</taxon>
        <taxon>Pseudomonadati</taxon>
        <taxon>Pseudomonadota</taxon>
        <taxon>Gammaproteobacteria</taxon>
        <taxon>Oceanospirillales</taxon>
        <taxon>Natronospirillaceae</taxon>
        <taxon>Natronospirillum</taxon>
    </lineage>
</organism>
<evidence type="ECO:0000313" key="12">
    <source>
        <dbReference type="EMBL" id="TGG94084.1"/>
    </source>
</evidence>
<dbReference type="PANTHER" id="PTHR48111:SF50">
    <property type="entry name" value="KDP OPERON TRANSCRIPTIONAL REGULATORY PROTEIN KDPE"/>
    <property type="match status" value="1"/>
</dbReference>
<dbReference type="AlphaFoldDB" id="A0A4Z0W7P3"/>
<dbReference type="Proteomes" id="UP000297475">
    <property type="component" value="Unassembled WGS sequence"/>
</dbReference>
<name>A0A4Z0W7P3_9GAMM</name>
<dbReference type="GO" id="GO:0042802">
    <property type="term" value="F:identical protein binding"/>
    <property type="evidence" value="ECO:0007669"/>
    <property type="project" value="UniProtKB-ARBA"/>
</dbReference>
<dbReference type="PANTHER" id="PTHR48111">
    <property type="entry name" value="REGULATOR OF RPOS"/>
    <property type="match status" value="1"/>
</dbReference>